<dbReference type="EMBL" id="CAJVCH010078707">
    <property type="protein sequence ID" value="CAG7721341.1"/>
    <property type="molecule type" value="Genomic_DNA"/>
</dbReference>
<protein>
    <submittedName>
        <fullName evidence="1">Uncharacterized protein</fullName>
    </submittedName>
</protein>
<accession>A0A8J2JJB9</accession>
<dbReference type="AlphaFoldDB" id="A0A8J2JJB9"/>
<gene>
    <name evidence="1" type="ORF">AFUS01_LOCUS10563</name>
</gene>
<comment type="caution">
    <text evidence="1">The sequence shown here is derived from an EMBL/GenBank/DDBJ whole genome shotgun (WGS) entry which is preliminary data.</text>
</comment>
<dbReference type="Proteomes" id="UP000708208">
    <property type="component" value="Unassembled WGS sequence"/>
</dbReference>
<proteinExistence type="predicted"/>
<sequence length="19" mass="2138">QGLVENNIFCDVPFQTARS</sequence>
<name>A0A8J2JJB9_9HEXA</name>
<feature type="non-terminal residue" evidence="1">
    <location>
        <position position="1"/>
    </location>
</feature>
<reference evidence="1" key="1">
    <citation type="submission" date="2021-06" db="EMBL/GenBank/DDBJ databases">
        <authorList>
            <person name="Hodson N. C."/>
            <person name="Mongue J. A."/>
            <person name="Jaron S. K."/>
        </authorList>
    </citation>
    <scope>NUCLEOTIDE SEQUENCE</scope>
</reference>
<evidence type="ECO:0000313" key="1">
    <source>
        <dbReference type="EMBL" id="CAG7721341.1"/>
    </source>
</evidence>
<organism evidence="1 2">
    <name type="scientific">Allacma fusca</name>
    <dbReference type="NCBI Taxonomy" id="39272"/>
    <lineage>
        <taxon>Eukaryota</taxon>
        <taxon>Metazoa</taxon>
        <taxon>Ecdysozoa</taxon>
        <taxon>Arthropoda</taxon>
        <taxon>Hexapoda</taxon>
        <taxon>Collembola</taxon>
        <taxon>Symphypleona</taxon>
        <taxon>Sminthuridae</taxon>
        <taxon>Allacma</taxon>
    </lineage>
</organism>
<evidence type="ECO:0000313" key="2">
    <source>
        <dbReference type="Proteomes" id="UP000708208"/>
    </source>
</evidence>
<keyword evidence="2" id="KW-1185">Reference proteome</keyword>